<dbReference type="InterPro" id="IPR036186">
    <property type="entry name" value="Serpin_sf"/>
</dbReference>
<accession>A0A6L9S370</accession>
<dbReference type="InterPro" id="IPR042178">
    <property type="entry name" value="Serpin_sf_1"/>
</dbReference>
<dbReference type="PANTHER" id="PTHR11461">
    <property type="entry name" value="SERINE PROTEASE INHIBITOR, SERPIN"/>
    <property type="match status" value="1"/>
</dbReference>
<keyword evidence="3" id="KW-1185">Reference proteome</keyword>
<dbReference type="AlphaFoldDB" id="A0A6L9S370"/>
<sequence>MDVRVINRLTSSWLSAEGAGVVSGAGAWPLLAVLASSADEPGRSELAQAVGLPADQCMEAARAVLKLIGGADGVDAALGLWAHAAAQIDPDWAAQLPVAGVGELTGDAAVDQPKLDAWARENTRDLIERFPVDTDPDMMLMLASALAVRTEWTRRFSDEHLVPRSGPWAKQRIAGLTRSWPELDDVVVARTEAAGPLTLTRVEGDNGIDVHLVLGDEQRTGHEVLPAAIDALAGELELTAGSSLLEAADAGARPAPGLEVVPAQKRGVSMTTVRFTVRSDHDLMAHAALFGLDTVRRRDKGHFSRIGPVPLHVDQARQSAVAIFSATGFEAAAVTAIGMRMVSMPMRKERGLQVTYDRPFGFLAVHRDSGLVLFAGWVQTAEPARR</sequence>
<dbReference type="RefSeq" id="WP_163732339.1">
    <property type="nucleotide sequence ID" value="NZ_JAAGOA010000002.1"/>
</dbReference>
<gene>
    <name evidence="2" type="ORF">G1H10_02710</name>
</gene>
<evidence type="ECO:0000313" key="3">
    <source>
        <dbReference type="Proteomes" id="UP000475214"/>
    </source>
</evidence>
<dbReference type="SUPFAM" id="SSF56574">
    <property type="entry name" value="Serpins"/>
    <property type="match status" value="2"/>
</dbReference>
<name>A0A6L9S370_9ACTN</name>
<reference evidence="2 3" key="1">
    <citation type="submission" date="2020-02" db="EMBL/GenBank/DDBJ databases">
        <authorList>
            <person name="Li X.-J."/>
            <person name="Han X.-M."/>
        </authorList>
    </citation>
    <scope>NUCLEOTIDE SEQUENCE [LARGE SCALE GENOMIC DNA]</scope>
    <source>
        <strain evidence="2 3">CCTCC AB 2017055</strain>
    </source>
</reference>
<dbReference type="PANTHER" id="PTHR11461:SF211">
    <property type="entry name" value="GH10112P-RELATED"/>
    <property type="match status" value="1"/>
</dbReference>
<organism evidence="2 3">
    <name type="scientific">Phytoactinopolyspora halotolerans</name>
    <dbReference type="NCBI Taxonomy" id="1981512"/>
    <lineage>
        <taxon>Bacteria</taxon>
        <taxon>Bacillati</taxon>
        <taxon>Actinomycetota</taxon>
        <taxon>Actinomycetes</taxon>
        <taxon>Jiangellales</taxon>
        <taxon>Jiangellaceae</taxon>
        <taxon>Phytoactinopolyspora</taxon>
    </lineage>
</organism>
<dbReference type="InterPro" id="IPR023796">
    <property type="entry name" value="Serpin_dom"/>
</dbReference>
<proteinExistence type="predicted"/>
<protein>
    <recommendedName>
        <fullName evidence="1">Serpin domain-containing protein</fullName>
    </recommendedName>
</protein>
<dbReference type="Pfam" id="PF00079">
    <property type="entry name" value="Serpin"/>
    <property type="match status" value="1"/>
</dbReference>
<dbReference type="GO" id="GO:0004867">
    <property type="term" value="F:serine-type endopeptidase inhibitor activity"/>
    <property type="evidence" value="ECO:0007669"/>
    <property type="project" value="InterPro"/>
</dbReference>
<comment type="caution">
    <text evidence="2">The sequence shown here is derived from an EMBL/GenBank/DDBJ whole genome shotgun (WGS) entry which is preliminary data.</text>
</comment>
<dbReference type="InterPro" id="IPR000215">
    <property type="entry name" value="Serpin_fam"/>
</dbReference>
<evidence type="ECO:0000259" key="1">
    <source>
        <dbReference type="Pfam" id="PF00079"/>
    </source>
</evidence>
<dbReference type="GO" id="GO:0005615">
    <property type="term" value="C:extracellular space"/>
    <property type="evidence" value="ECO:0007669"/>
    <property type="project" value="InterPro"/>
</dbReference>
<feature type="domain" description="Serpin" evidence="1">
    <location>
        <begin position="272"/>
        <end position="378"/>
    </location>
</feature>
<dbReference type="EMBL" id="JAAGOA010000002">
    <property type="protein sequence ID" value="NED99073.1"/>
    <property type="molecule type" value="Genomic_DNA"/>
</dbReference>
<dbReference type="Proteomes" id="UP000475214">
    <property type="component" value="Unassembled WGS sequence"/>
</dbReference>
<evidence type="ECO:0000313" key="2">
    <source>
        <dbReference type="EMBL" id="NED99073.1"/>
    </source>
</evidence>
<dbReference type="Gene3D" id="3.30.497.10">
    <property type="entry name" value="Antithrombin, subunit I, domain 2"/>
    <property type="match status" value="2"/>
</dbReference>